<dbReference type="AlphaFoldDB" id="A0A1G6UF41"/>
<dbReference type="STRING" id="938405.SAMN02927895_00062"/>
<evidence type="ECO:0000313" key="3">
    <source>
        <dbReference type="EMBL" id="SDD39326.1"/>
    </source>
</evidence>
<feature type="region of interest" description="Disordered" evidence="1">
    <location>
        <begin position="45"/>
        <end position="189"/>
    </location>
</feature>
<dbReference type="PROSITE" id="PS51257">
    <property type="entry name" value="PROKAR_LIPOPROTEIN"/>
    <property type="match status" value="1"/>
</dbReference>
<evidence type="ECO:0000256" key="1">
    <source>
        <dbReference type="SAM" id="MobiDB-lite"/>
    </source>
</evidence>
<gene>
    <name evidence="3" type="ORF">SAMN04487779_1007131</name>
</gene>
<keyword evidence="4" id="KW-1185">Reference proteome</keyword>
<name>A0A1G6UF41_9PROT</name>
<proteinExistence type="predicted"/>
<sequence>MRHVRFRAGACMPQVLTLAMLPALAGCTIPKAVNPVEIYRTVTGAVDEGRPPPPGLDRGRPNLASVPPRPERPPPEVRDAISAALVANREQSRAALAPRAVPARPGQAAPGDPAIPASPPARASLAGAPAIPWSDTAPRGSDTAPRARPPQGGGPAAAPEPAPPAMPDLAPAPPPPDLLGPPPRPELRP</sequence>
<feature type="compositionally biased region" description="Low complexity" evidence="1">
    <location>
        <begin position="93"/>
        <end position="105"/>
    </location>
</feature>
<reference evidence="3 4" key="1">
    <citation type="submission" date="2016-10" db="EMBL/GenBank/DDBJ databases">
        <authorList>
            <person name="de Groot N.N."/>
        </authorList>
    </citation>
    <scope>NUCLEOTIDE SEQUENCE [LARGE SCALE GENOMIC DNA]</scope>
    <source>
        <strain evidence="3 4">CPCC 100156</strain>
    </source>
</reference>
<feature type="chain" id="PRO_5011466247" evidence="2">
    <location>
        <begin position="26"/>
        <end position="189"/>
    </location>
</feature>
<accession>A0A1G6UF41</accession>
<keyword evidence="2" id="KW-0732">Signal</keyword>
<feature type="compositionally biased region" description="Basic and acidic residues" evidence="1">
    <location>
        <begin position="69"/>
        <end position="79"/>
    </location>
</feature>
<feature type="compositionally biased region" description="Low complexity" evidence="1">
    <location>
        <begin position="120"/>
        <end position="132"/>
    </location>
</feature>
<dbReference type="EMBL" id="FMZX01000007">
    <property type="protein sequence ID" value="SDD39326.1"/>
    <property type="molecule type" value="Genomic_DNA"/>
</dbReference>
<feature type="signal peptide" evidence="2">
    <location>
        <begin position="1"/>
        <end position="25"/>
    </location>
</feature>
<dbReference type="Proteomes" id="UP000198925">
    <property type="component" value="Unassembled WGS sequence"/>
</dbReference>
<protein>
    <submittedName>
        <fullName evidence="3">Enabled</fullName>
    </submittedName>
</protein>
<feature type="compositionally biased region" description="Pro residues" evidence="1">
    <location>
        <begin position="158"/>
        <end position="189"/>
    </location>
</feature>
<evidence type="ECO:0000313" key="4">
    <source>
        <dbReference type="Proteomes" id="UP000198925"/>
    </source>
</evidence>
<organism evidence="3 4">
    <name type="scientific">Belnapia rosea</name>
    <dbReference type="NCBI Taxonomy" id="938405"/>
    <lineage>
        <taxon>Bacteria</taxon>
        <taxon>Pseudomonadati</taxon>
        <taxon>Pseudomonadota</taxon>
        <taxon>Alphaproteobacteria</taxon>
        <taxon>Acetobacterales</taxon>
        <taxon>Roseomonadaceae</taxon>
        <taxon>Belnapia</taxon>
    </lineage>
</organism>
<evidence type="ECO:0000256" key="2">
    <source>
        <dbReference type="SAM" id="SignalP"/>
    </source>
</evidence>